<proteinExistence type="predicted"/>
<gene>
    <name evidence="3" type="ORF">CF386_10470</name>
</gene>
<dbReference type="KEGG" id="pmai:CF386_10470"/>
<evidence type="ECO:0000256" key="1">
    <source>
        <dbReference type="SAM" id="MobiDB-lite"/>
    </source>
</evidence>
<dbReference type="PROSITE" id="PS51257">
    <property type="entry name" value="PROKAR_LIPOPROTEIN"/>
    <property type="match status" value="1"/>
</dbReference>
<dbReference type="AlphaFoldDB" id="A0A220VGI1"/>
<sequence length="834" mass="93773">MKYFQQKKIFSAIYIASTLILTACGGGDSSNSSPNEYTITGTNAPLSPGDSTQLGVEQTRNSLTSSSSSSKAQFSISGPGRQYTILNGSNLKLKDDFPLLDKSSVHIKASMNGSVVAESDVALYPHMIDPQNIPKFEGKGQRSGDVSLVFRDNQNSFKDGTAFFTQDTNLENQGAWGPDENSGTGLLEAYDLRTVTLFNVNLKDNKITNDMIFKLKGHFRNQHYNTFTQEVTPRTDGLYNCLLIQYANFQKVQNIDEPINLQELLNQSQRQQTFNEGMHITATPFHDSNQCSKDDFLSKSITADPYDMFVININGAENQIKPDNTYSCVIKGNDVSQCPNYENPHFEVDSNDHIHLVGSLYNWFKNHQNQDNNNPFHIRVETGSQGEASNIVLNSDYHDYAPDIMASSDCKNAINDWKKDKGVVLPWSKLETYFSNVSNKCQLQETLDHKSGMSTYTTTHQIIVDGHGILTQPLFEMSDKYGQMGTDSKWVNTDGTDKDHDMEQVALVLYTDQLALSSQYTPKPAIHSYTRYANDPINRTELKNNASIDVSGITVANGYSRNESNVRLNYQENNDPNNYLDPDTRNDYPVYLHDFTQIGNWLGQTDAAAVAGRYSTIENTLYQVADDNIKTMAEGESFKDMTLISGADGLPIDLGQYGFNRGQSHINIDGVYIVRMNQDSDNDIVQKGQTKEWEEEQGIIGTHSTNYGMGLWQNYMGDFDGVSDTKSKNSNSINENFYQRHTYNYWSKINISHVSKLSTPEDYSMCARVYVLDLPDVNNPPPPDEPEYQNDALGEMLFGDVNLTDIPNDNWCYHPSFKSNQQVQNTKMVIDQQS</sequence>
<feature type="chain" id="PRO_5012600874" description="Lipoprotein" evidence="2">
    <location>
        <begin position="24"/>
        <end position="834"/>
    </location>
</feature>
<keyword evidence="2" id="KW-0732">Signal</keyword>
<accession>A0A220VGI1</accession>
<dbReference type="EMBL" id="CP022356">
    <property type="protein sequence ID" value="ASK79475.1"/>
    <property type="molecule type" value="Genomic_DNA"/>
</dbReference>
<dbReference type="RefSeq" id="WP_089074383.1">
    <property type="nucleotide sequence ID" value="NZ_CBCSAM010000004.1"/>
</dbReference>
<evidence type="ECO:0000313" key="3">
    <source>
        <dbReference type="EMBL" id="ASK79475.1"/>
    </source>
</evidence>
<organism evidence="3 4">
    <name type="scientific">Paraphotobacterium marinum</name>
    <dbReference type="NCBI Taxonomy" id="1755811"/>
    <lineage>
        <taxon>Bacteria</taxon>
        <taxon>Pseudomonadati</taxon>
        <taxon>Pseudomonadota</taxon>
        <taxon>Gammaproteobacteria</taxon>
        <taxon>Vibrionales</taxon>
        <taxon>Vibrionaceae</taxon>
        <taxon>Paraphotobacterium</taxon>
    </lineage>
</organism>
<keyword evidence="4" id="KW-1185">Reference proteome</keyword>
<dbReference type="Proteomes" id="UP000242175">
    <property type="component" value="Chromosome small"/>
</dbReference>
<evidence type="ECO:0000256" key="2">
    <source>
        <dbReference type="SAM" id="SignalP"/>
    </source>
</evidence>
<feature type="signal peptide" evidence="2">
    <location>
        <begin position="1"/>
        <end position="23"/>
    </location>
</feature>
<feature type="region of interest" description="Disordered" evidence="1">
    <location>
        <begin position="31"/>
        <end position="54"/>
    </location>
</feature>
<protein>
    <recommendedName>
        <fullName evidence="5">Lipoprotein</fullName>
    </recommendedName>
</protein>
<name>A0A220VGI1_9GAMM</name>
<evidence type="ECO:0000313" key="4">
    <source>
        <dbReference type="Proteomes" id="UP000242175"/>
    </source>
</evidence>
<evidence type="ECO:0008006" key="5">
    <source>
        <dbReference type="Google" id="ProtNLM"/>
    </source>
</evidence>
<reference evidence="3 4" key="1">
    <citation type="journal article" date="2016" name="Int. J. Syst. Evol. Microbiol.">
        <title>Paraphotobacterium marinum gen. nov., sp. nov., a member of the family Vibrionaceae, isolated from surface seawater.</title>
        <authorList>
            <person name="Huang Z."/>
            <person name="Dong C."/>
            <person name="Shao Z."/>
        </authorList>
    </citation>
    <scope>NUCLEOTIDE SEQUENCE [LARGE SCALE GENOMIC DNA]</scope>
    <source>
        <strain evidence="3 4">NSCS20N07D</strain>
    </source>
</reference>